<dbReference type="GO" id="GO:0019068">
    <property type="term" value="P:virion assembly"/>
    <property type="evidence" value="ECO:0007669"/>
    <property type="project" value="InterPro"/>
</dbReference>
<keyword evidence="3" id="KW-1185">Reference proteome</keyword>
<dbReference type="InterPro" id="IPR050462">
    <property type="entry name" value="Retroviral_Gag-Pol_poly"/>
</dbReference>
<accession>A0A8C3MY57</accession>
<dbReference type="InterPro" id="IPR036875">
    <property type="entry name" value="Znf_CCHC_sf"/>
</dbReference>
<evidence type="ECO:0000313" key="3">
    <source>
        <dbReference type="Proteomes" id="UP000694382"/>
    </source>
</evidence>
<reference evidence="2" key="1">
    <citation type="submission" date="2020-02" db="EMBL/GenBank/DDBJ databases">
        <authorList>
            <person name="Enbody D E."/>
            <person name="Pettersson E M."/>
        </authorList>
    </citation>
    <scope>NUCLEOTIDE SEQUENCE [LARGE SCALE GENOMIC DNA]</scope>
</reference>
<dbReference type="PANTHER" id="PTHR33166">
    <property type="entry name" value="GAG_P30 DOMAIN-CONTAINING PROTEIN"/>
    <property type="match status" value="1"/>
</dbReference>
<dbReference type="Ensembl" id="ENSCPVT00000011306.2">
    <property type="protein sequence ID" value="ENSCPVP00000010833.2"/>
    <property type="gene ID" value="ENSCPVG00000007925.2"/>
</dbReference>
<dbReference type="InterPro" id="IPR036946">
    <property type="entry name" value="G_retro_matrix_sf"/>
</dbReference>
<dbReference type="SUPFAM" id="SSF47943">
    <property type="entry name" value="Retrovirus capsid protein, N-terminal core domain"/>
    <property type="match status" value="1"/>
</dbReference>
<dbReference type="InterPro" id="IPR010999">
    <property type="entry name" value="Retrovr_matrix"/>
</dbReference>
<dbReference type="InterPro" id="IPR003036">
    <property type="entry name" value="Gag_P30"/>
</dbReference>
<accession>A0A8U8C2M0</accession>
<name>A0A8C3MY57_GEOPR</name>
<dbReference type="Pfam" id="PF02093">
    <property type="entry name" value="Gag_p30"/>
    <property type="match status" value="1"/>
</dbReference>
<dbReference type="SUPFAM" id="SSF57756">
    <property type="entry name" value="Retrovirus zinc finger-like domains"/>
    <property type="match status" value="1"/>
</dbReference>
<feature type="compositionally biased region" description="Basic and acidic residues" evidence="1">
    <location>
        <begin position="137"/>
        <end position="152"/>
    </location>
</feature>
<dbReference type="SUPFAM" id="SSF47836">
    <property type="entry name" value="Retroviral matrix proteins"/>
    <property type="match status" value="1"/>
</dbReference>
<feature type="region of interest" description="Disordered" evidence="1">
    <location>
        <begin position="396"/>
        <end position="430"/>
    </location>
</feature>
<dbReference type="PROSITE" id="PS50158">
    <property type="entry name" value="ZF_CCHC"/>
    <property type="match status" value="1"/>
</dbReference>
<sequence length="469" mass="54324">MGNQPSKDINMKTPLGCILKHWKDLGGIPGGNVSKKTLLKYCTQWWPLYKLDDGEKWPPEGTINYNTVLQLMLFLRWLNKWDEVMYADMFFTLRNKPEWQKECGINVAPQDPLVLALEKDKKVGKELTEIDGEGEEQEKGKRKEKRKNREDIEGQEDPGEGTSHSYYTRSVARREAKEKEEGNHTIAPLRQVMPIVGERGRVKVPFSTSGLNNWRDEARNFRRNPEGVAKRFELMAKNLDIDWEDIEVMLSELTDTERELVLKTGRQHAEVLIPSGRRIEDIFPSSKPEWDPSNGDHYNLLEQYRRLIAAGLRNAIPKAINWSMLYDIRQGKDETPSEFLDRLRAAMRQYTPLDPSNPDIRKKLQKLEHPENKNLETLLNEAWKVYNNREIEEKKKEDRRINTNHSGPGIRGRGRGNPARGGGRLQPHPARVGPNQCAYCLKMGHWKRECPQLRERLMGTTTATHQDSE</sequence>
<evidence type="ECO:0000256" key="1">
    <source>
        <dbReference type="SAM" id="MobiDB-lite"/>
    </source>
</evidence>
<organism evidence="2 3">
    <name type="scientific">Geospiza parvula</name>
    <name type="common">Small tree-finch</name>
    <name type="synonym">Camarhynchus parvulus</name>
    <dbReference type="NCBI Taxonomy" id="87175"/>
    <lineage>
        <taxon>Eukaryota</taxon>
        <taxon>Metazoa</taxon>
        <taxon>Chordata</taxon>
        <taxon>Craniata</taxon>
        <taxon>Vertebrata</taxon>
        <taxon>Euteleostomi</taxon>
        <taxon>Archelosauria</taxon>
        <taxon>Archosauria</taxon>
        <taxon>Dinosauria</taxon>
        <taxon>Saurischia</taxon>
        <taxon>Theropoda</taxon>
        <taxon>Coelurosauria</taxon>
        <taxon>Aves</taxon>
        <taxon>Neognathae</taxon>
        <taxon>Neoaves</taxon>
        <taxon>Telluraves</taxon>
        <taxon>Australaves</taxon>
        <taxon>Passeriformes</taxon>
        <taxon>Thraupidae</taxon>
        <taxon>Camarhynchus</taxon>
    </lineage>
</organism>
<dbReference type="Gene3D" id="4.10.60.10">
    <property type="entry name" value="Zinc finger, CCHC-type"/>
    <property type="match status" value="1"/>
</dbReference>
<dbReference type="Gene3D" id="1.10.375.10">
    <property type="entry name" value="Human Immunodeficiency Virus Type 1 Capsid Protein"/>
    <property type="match status" value="1"/>
</dbReference>
<dbReference type="InterPro" id="IPR001878">
    <property type="entry name" value="Znf_CCHC"/>
</dbReference>
<evidence type="ECO:0000313" key="2">
    <source>
        <dbReference type="Ensembl" id="ENSCPVP00000010833.2"/>
    </source>
</evidence>
<feature type="compositionally biased region" description="Basic and acidic residues" evidence="1">
    <location>
        <begin position="172"/>
        <end position="183"/>
    </location>
</feature>
<dbReference type="Proteomes" id="UP000694382">
    <property type="component" value="Chromosome 1A"/>
</dbReference>
<dbReference type="InterPro" id="IPR008919">
    <property type="entry name" value="Retrov_capsid_N"/>
</dbReference>
<dbReference type="SMART" id="SM00343">
    <property type="entry name" value="ZnF_C2HC"/>
    <property type="match status" value="1"/>
</dbReference>
<proteinExistence type="predicted"/>
<reference evidence="2" key="2">
    <citation type="submission" date="2025-08" db="UniProtKB">
        <authorList>
            <consortium name="Ensembl"/>
        </authorList>
    </citation>
    <scope>IDENTIFICATION</scope>
</reference>
<dbReference type="AlphaFoldDB" id="A0A8C3MY57"/>
<dbReference type="GO" id="GO:0003676">
    <property type="term" value="F:nucleic acid binding"/>
    <property type="evidence" value="ECO:0007669"/>
    <property type="project" value="InterPro"/>
</dbReference>
<reference evidence="2" key="3">
    <citation type="submission" date="2025-09" db="UniProtKB">
        <authorList>
            <consortium name="Ensembl"/>
        </authorList>
    </citation>
    <scope>IDENTIFICATION</scope>
</reference>
<protein>
    <submittedName>
        <fullName evidence="2">Uncharacterized protein</fullName>
    </submittedName>
</protein>
<feature type="region of interest" description="Disordered" evidence="1">
    <location>
        <begin position="126"/>
        <end position="188"/>
    </location>
</feature>
<dbReference type="Gene3D" id="1.10.150.180">
    <property type="entry name" value="Gamma-retroviral matrix domain"/>
    <property type="match status" value="1"/>
</dbReference>
<dbReference type="GO" id="GO:0008270">
    <property type="term" value="F:zinc ion binding"/>
    <property type="evidence" value="ECO:0007669"/>
    <property type="project" value="InterPro"/>
</dbReference>